<evidence type="ECO:0000256" key="1">
    <source>
        <dbReference type="ARBA" id="ARBA00022723"/>
    </source>
</evidence>
<proteinExistence type="predicted"/>
<dbReference type="SUPFAM" id="SSF102114">
    <property type="entry name" value="Radical SAM enzymes"/>
    <property type="match status" value="1"/>
</dbReference>
<keyword evidence="2" id="KW-0408">Iron</keyword>
<evidence type="ECO:0000313" key="6">
    <source>
        <dbReference type="Proteomes" id="UP000601041"/>
    </source>
</evidence>
<feature type="domain" description="Radical SAM core" evidence="4">
    <location>
        <begin position="87"/>
        <end position="327"/>
    </location>
</feature>
<dbReference type="SFLD" id="SFLDS00029">
    <property type="entry name" value="Radical_SAM"/>
    <property type="match status" value="1"/>
</dbReference>
<dbReference type="NCBIfam" id="NF033668">
    <property type="entry name" value="rSAM_PA0069"/>
    <property type="match status" value="1"/>
</dbReference>
<keyword evidence="6" id="KW-1185">Reference proteome</keyword>
<dbReference type="InterPro" id="IPR006638">
    <property type="entry name" value="Elp3/MiaA/NifB-like_rSAM"/>
</dbReference>
<gene>
    <name evidence="5" type="ORF">RHAB21_00962</name>
</gene>
<evidence type="ECO:0000256" key="3">
    <source>
        <dbReference type="ARBA" id="ARBA00023014"/>
    </source>
</evidence>
<accession>A0ABN7K551</accession>
<dbReference type="Gene3D" id="3.80.30.30">
    <property type="match status" value="1"/>
</dbReference>
<dbReference type="EMBL" id="CABFWE030000016">
    <property type="protein sequence ID" value="CAD7056477.1"/>
    <property type="molecule type" value="Genomic_DNA"/>
</dbReference>
<organism evidence="5 6">
    <name type="scientific">Pseudorhizobium halotolerans</name>
    <dbReference type="NCBI Taxonomy" id="1233081"/>
    <lineage>
        <taxon>Bacteria</taxon>
        <taxon>Pseudomonadati</taxon>
        <taxon>Pseudomonadota</taxon>
        <taxon>Alphaproteobacteria</taxon>
        <taxon>Hyphomicrobiales</taxon>
        <taxon>Rhizobiaceae</taxon>
        <taxon>Rhizobium/Agrobacterium group</taxon>
        <taxon>Pseudorhizobium</taxon>
    </lineage>
</organism>
<reference evidence="5 6" key="1">
    <citation type="submission" date="2020-11" db="EMBL/GenBank/DDBJ databases">
        <authorList>
            <person name="Lassalle F."/>
        </authorList>
    </citation>
    <scope>NUCLEOTIDE SEQUENCE [LARGE SCALE GENOMIC DNA]</scope>
    <source>
        <strain evidence="5 6">AB21</strain>
    </source>
</reference>
<dbReference type="CDD" id="cd01335">
    <property type="entry name" value="Radical_SAM"/>
    <property type="match status" value="1"/>
</dbReference>
<evidence type="ECO:0000259" key="4">
    <source>
        <dbReference type="PROSITE" id="PS51918"/>
    </source>
</evidence>
<dbReference type="SMART" id="SM00729">
    <property type="entry name" value="Elp3"/>
    <property type="match status" value="1"/>
</dbReference>
<dbReference type="InterPro" id="IPR058240">
    <property type="entry name" value="rSAM_sf"/>
</dbReference>
<dbReference type="Proteomes" id="UP000601041">
    <property type="component" value="Unassembled WGS sequence"/>
</dbReference>
<sequence>MNELTHLRQDAFAPAHTADIADCLVKSSGLRIEIDRRRGRGAGLNPSGRFEQERREAFDDGWQSLEELAPFTTDVQVEKPRTAITRNDSPDISFDRSINPYRGCEHGCIYCFARPTHSFMGLSAGLDFEAKLFAKPDVPKLLERELSRPDYKVRAIAIGTNTDPYQPIEREWRIMRQILEVLHKANHPVAIVTKSALIARDLDILSDMAAKGLAKVGISVTTLDRKLARTMEPRASTPTKRLEAIRALNDAGVPTAVMVAPIIPALNDHEIERILDAGHAAGAREASYVLLRLPLEVSPLFRDWLLRNYPDRYRHVMSLVRSMRGGKDYDADFGKRMKGSGPYAWQIGRRFDMTTKRLGMGRRGLPLRDDLFIRPDGGGIQLSLL</sequence>
<name>A0ABN7K551_9HYPH</name>
<keyword evidence="1" id="KW-0479">Metal-binding</keyword>
<dbReference type="InterPro" id="IPR040086">
    <property type="entry name" value="MJ0683-like"/>
</dbReference>
<evidence type="ECO:0000313" key="5">
    <source>
        <dbReference type="EMBL" id="CAD7056477.1"/>
    </source>
</evidence>
<evidence type="ECO:0000256" key="2">
    <source>
        <dbReference type="ARBA" id="ARBA00023004"/>
    </source>
</evidence>
<dbReference type="InterPro" id="IPR007197">
    <property type="entry name" value="rSAM"/>
</dbReference>
<dbReference type="RefSeq" id="WP_142590042.1">
    <property type="nucleotide sequence ID" value="NZ_CABFWE030000016.1"/>
</dbReference>
<dbReference type="PANTHER" id="PTHR43432">
    <property type="entry name" value="SLR0285 PROTEIN"/>
    <property type="match status" value="1"/>
</dbReference>
<dbReference type="PANTHER" id="PTHR43432:SF3">
    <property type="entry name" value="SLR0285 PROTEIN"/>
    <property type="match status" value="1"/>
</dbReference>
<keyword evidence="3" id="KW-0411">Iron-sulfur</keyword>
<protein>
    <submittedName>
        <fullName evidence="5">Radical SAM protein</fullName>
    </submittedName>
</protein>
<dbReference type="SFLD" id="SFLDG01084">
    <property type="entry name" value="Uncharacterised_Radical_SAM_Su"/>
    <property type="match status" value="1"/>
</dbReference>
<dbReference type="Pfam" id="PF04055">
    <property type="entry name" value="Radical_SAM"/>
    <property type="match status" value="1"/>
</dbReference>
<comment type="caution">
    <text evidence="5">The sequence shown here is derived from an EMBL/GenBank/DDBJ whole genome shotgun (WGS) entry which is preliminary data.</text>
</comment>
<dbReference type="PROSITE" id="PS51918">
    <property type="entry name" value="RADICAL_SAM"/>
    <property type="match status" value="1"/>
</dbReference>